<dbReference type="AlphaFoldDB" id="A0A511R687"/>
<name>A0A511R687_9DEIN</name>
<comment type="caution">
    <text evidence="1">The sequence shown here is derived from an EMBL/GenBank/DDBJ whole genome shotgun (WGS) entry which is preliminary data.</text>
</comment>
<gene>
    <name evidence="1" type="ORF">MHY01S_32710</name>
</gene>
<proteinExistence type="predicted"/>
<dbReference type="EMBL" id="BJXL01000174">
    <property type="protein sequence ID" value="GEM85105.1"/>
    <property type="molecule type" value="Genomic_DNA"/>
</dbReference>
<evidence type="ECO:0000313" key="2">
    <source>
        <dbReference type="Proteomes" id="UP000321197"/>
    </source>
</evidence>
<reference evidence="1 2" key="1">
    <citation type="submission" date="2019-07" db="EMBL/GenBank/DDBJ databases">
        <title>Whole genome shotgun sequence of Meiothermus hypogaeus NBRC 106114.</title>
        <authorList>
            <person name="Hosoyama A."/>
            <person name="Uohara A."/>
            <person name="Ohji S."/>
            <person name="Ichikawa N."/>
        </authorList>
    </citation>
    <scope>NUCLEOTIDE SEQUENCE [LARGE SCALE GENOMIC DNA]</scope>
    <source>
        <strain evidence="1 2">NBRC 106114</strain>
    </source>
</reference>
<organism evidence="1 2">
    <name type="scientific">Meiothermus hypogaeus NBRC 106114</name>
    <dbReference type="NCBI Taxonomy" id="1227553"/>
    <lineage>
        <taxon>Bacteria</taxon>
        <taxon>Thermotogati</taxon>
        <taxon>Deinococcota</taxon>
        <taxon>Deinococci</taxon>
        <taxon>Thermales</taxon>
        <taxon>Thermaceae</taxon>
        <taxon>Meiothermus</taxon>
    </lineage>
</organism>
<protein>
    <submittedName>
        <fullName evidence="1">Uncharacterized protein</fullName>
    </submittedName>
</protein>
<accession>A0A511R687</accession>
<dbReference type="RefSeq" id="WP_147075568.1">
    <property type="nucleotide sequence ID" value="NZ_BJXL01000174.1"/>
</dbReference>
<evidence type="ECO:0000313" key="1">
    <source>
        <dbReference type="EMBL" id="GEM85105.1"/>
    </source>
</evidence>
<dbReference type="Proteomes" id="UP000321197">
    <property type="component" value="Unassembled WGS sequence"/>
</dbReference>
<sequence length="106" mass="11817">METVKDLEAKMAVATDPVTREADELLVERLKFDHEFVTRLLLNADVKGLIAEAGFESSPKMLGYVETAIKKIRTYITDQVHGLETKKEQIHSTVAVINSGNSAVDW</sequence>